<name>A0A0R3QGT2_9BILA</name>
<dbReference type="WBParaSite" id="BTMF_0000558801-mRNA-1">
    <property type="protein sequence ID" value="BTMF_0000558801-mRNA-1"/>
    <property type="gene ID" value="BTMF_0000558801"/>
</dbReference>
<evidence type="ECO:0000313" key="3">
    <source>
        <dbReference type="WBParaSite" id="BTMF_0000558801-mRNA-1"/>
    </source>
</evidence>
<protein>
    <submittedName>
        <fullName evidence="1 3">Uncharacterized protein</fullName>
    </submittedName>
</protein>
<dbReference type="EMBL" id="UZAG01004981">
    <property type="protein sequence ID" value="VDO17382.1"/>
    <property type="molecule type" value="Genomic_DNA"/>
</dbReference>
<organism evidence="3">
    <name type="scientific">Brugia timori</name>
    <dbReference type="NCBI Taxonomy" id="42155"/>
    <lineage>
        <taxon>Eukaryota</taxon>
        <taxon>Metazoa</taxon>
        <taxon>Ecdysozoa</taxon>
        <taxon>Nematoda</taxon>
        <taxon>Chromadorea</taxon>
        <taxon>Rhabditida</taxon>
        <taxon>Spirurina</taxon>
        <taxon>Spiruromorpha</taxon>
        <taxon>Filarioidea</taxon>
        <taxon>Onchocercidae</taxon>
        <taxon>Brugia</taxon>
    </lineage>
</organism>
<reference evidence="3" key="1">
    <citation type="submission" date="2017-02" db="UniProtKB">
        <authorList>
            <consortium name="WormBaseParasite"/>
        </authorList>
    </citation>
    <scope>IDENTIFICATION</scope>
</reference>
<evidence type="ECO:0000313" key="2">
    <source>
        <dbReference type="Proteomes" id="UP000280834"/>
    </source>
</evidence>
<proteinExistence type="predicted"/>
<keyword evidence="2" id="KW-1185">Reference proteome</keyword>
<dbReference type="AlphaFoldDB" id="A0A0R3QGT2"/>
<gene>
    <name evidence="1" type="ORF">BTMF_LOCUS4863</name>
</gene>
<evidence type="ECO:0000313" key="1">
    <source>
        <dbReference type="EMBL" id="VDO17382.1"/>
    </source>
</evidence>
<reference evidence="1 2" key="2">
    <citation type="submission" date="2018-11" db="EMBL/GenBank/DDBJ databases">
        <authorList>
            <consortium name="Pathogen Informatics"/>
        </authorList>
    </citation>
    <scope>NUCLEOTIDE SEQUENCE [LARGE SCALE GENOMIC DNA]</scope>
</reference>
<dbReference type="Proteomes" id="UP000280834">
    <property type="component" value="Unassembled WGS sequence"/>
</dbReference>
<accession>A0A0R3QGT2</accession>
<sequence length="38" mass="4522">MCTTLSCTVTFGYPQFRIIPELSFHRRHLIFKIFVTDC</sequence>